<evidence type="ECO:0000256" key="1">
    <source>
        <dbReference type="SAM" id="SignalP"/>
    </source>
</evidence>
<dbReference type="HOGENOM" id="CLU_2923549_0_0_1"/>
<dbReference type="AlphaFoldDB" id="A0A0C9ZLK4"/>
<name>A0A0C9ZLK4_9AGAM</name>
<keyword evidence="3" id="KW-1185">Reference proteome</keyword>
<evidence type="ECO:0000313" key="3">
    <source>
        <dbReference type="Proteomes" id="UP000054018"/>
    </source>
</evidence>
<organism evidence="2 3">
    <name type="scientific">Pisolithus microcarpus 441</name>
    <dbReference type="NCBI Taxonomy" id="765257"/>
    <lineage>
        <taxon>Eukaryota</taxon>
        <taxon>Fungi</taxon>
        <taxon>Dikarya</taxon>
        <taxon>Basidiomycota</taxon>
        <taxon>Agaricomycotina</taxon>
        <taxon>Agaricomycetes</taxon>
        <taxon>Agaricomycetidae</taxon>
        <taxon>Boletales</taxon>
        <taxon>Sclerodermatineae</taxon>
        <taxon>Pisolithaceae</taxon>
        <taxon>Pisolithus</taxon>
    </lineage>
</organism>
<dbReference type="Proteomes" id="UP000054018">
    <property type="component" value="Unassembled WGS sequence"/>
</dbReference>
<reference evidence="2 3" key="1">
    <citation type="submission" date="2014-04" db="EMBL/GenBank/DDBJ databases">
        <authorList>
            <consortium name="DOE Joint Genome Institute"/>
            <person name="Kuo A."/>
            <person name="Kohler A."/>
            <person name="Costa M.D."/>
            <person name="Nagy L.G."/>
            <person name="Floudas D."/>
            <person name="Copeland A."/>
            <person name="Barry K.W."/>
            <person name="Cichocki N."/>
            <person name="Veneault-Fourrey C."/>
            <person name="LaButti K."/>
            <person name="Lindquist E.A."/>
            <person name="Lipzen A."/>
            <person name="Lundell T."/>
            <person name="Morin E."/>
            <person name="Murat C."/>
            <person name="Sun H."/>
            <person name="Tunlid A."/>
            <person name="Henrissat B."/>
            <person name="Grigoriev I.V."/>
            <person name="Hibbett D.S."/>
            <person name="Martin F."/>
            <person name="Nordberg H.P."/>
            <person name="Cantor M.N."/>
            <person name="Hua S.X."/>
        </authorList>
    </citation>
    <scope>NUCLEOTIDE SEQUENCE [LARGE SCALE GENOMIC DNA]</scope>
    <source>
        <strain evidence="2 3">441</strain>
    </source>
</reference>
<accession>A0A0C9ZLK4</accession>
<feature type="chain" id="PRO_5002206540" evidence="1">
    <location>
        <begin position="29"/>
        <end position="61"/>
    </location>
</feature>
<keyword evidence="1" id="KW-0732">Signal</keyword>
<protein>
    <submittedName>
        <fullName evidence="2">Uncharacterized protein</fullName>
    </submittedName>
</protein>
<gene>
    <name evidence="2" type="ORF">PISMIDRAFT_671533</name>
</gene>
<sequence length="61" mass="6613">MKSFPFGIVSHLFALPCGLVTFSAPLEALDTWQIGVWRLPAGVQAHACTYQQHGCMSMCTG</sequence>
<dbReference type="EMBL" id="KN833687">
    <property type="protein sequence ID" value="KIK30341.1"/>
    <property type="molecule type" value="Genomic_DNA"/>
</dbReference>
<evidence type="ECO:0000313" key="2">
    <source>
        <dbReference type="EMBL" id="KIK30341.1"/>
    </source>
</evidence>
<feature type="signal peptide" evidence="1">
    <location>
        <begin position="1"/>
        <end position="28"/>
    </location>
</feature>
<reference evidence="3" key="2">
    <citation type="submission" date="2015-01" db="EMBL/GenBank/DDBJ databases">
        <title>Evolutionary Origins and Diversification of the Mycorrhizal Mutualists.</title>
        <authorList>
            <consortium name="DOE Joint Genome Institute"/>
            <consortium name="Mycorrhizal Genomics Consortium"/>
            <person name="Kohler A."/>
            <person name="Kuo A."/>
            <person name="Nagy L.G."/>
            <person name="Floudas D."/>
            <person name="Copeland A."/>
            <person name="Barry K.W."/>
            <person name="Cichocki N."/>
            <person name="Veneault-Fourrey C."/>
            <person name="LaButti K."/>
            <person name="Lindquist E.A."/>
            <person name="Lipzen A."/>
            <person name="Lundell T."/>
            <person name="Morin E."/>
            <person name="Murat C."/>
            <person name="Riley R."/>
            <person name="Ohm R."/>
            <person name="Sun H."/>
            <person name="Tunlid A."/>
            <person name="Henrissat B."/>
            <person name="Grigoriev I.V."/>
            <person name="Hibbett D.S."/>
            <person name="Martin F."/>
        </authorList>
    </citation>
    <scope>NUCLEOTIDE SEQUENCE [LARGE SCALE GENOMIC DNA]</scope>
    <source>
        <strain evidence="3">441</strain>
    </source>
</reference>
<proteinExistence type="predicted"/>